<dbReference type="AlphaFoldDB" id="A0A1I2Z821"/>
<proteinExistence type="predicted"/>
<dbReference type="OrthoDB" id="9256248at2"/>
<reference evidence="1 2" key="1">
    <citation type="submission" date="2016-10" db="EMBL/GenBank/DDBJ databases">
        <authorList>
            <person name="de Groot N.N."/>
        </authorList>
    </citation>
    <scope>NUCLEOTIDE SEQUENCE [LARGE SCALE GENOMIC DNA]</scope>
    <source>
        <strain evidence="1 2">DSM 8537</strain>
    </source>
</reference>
<name>A0A1I2Z821_9RHOB</name>
<dbReference type="STRING" id="34004.SAMN04488021_10793"/>
<dbReference type="EMBL" id="FOPU01000007">
    <property type="protein sequence ID" value="SFH33860.1"/>
    <property type="molecule type" value="Genomic_DNA"/>
</dbReference>
<sequence>MTVQKYIAKLTLGPVPQNPRRARLTLRYSAEKAVKLDLAGDAETLADSFAPLRHLAGRGFLGARGLEVSVAAVGPDLIEVLLQADPLPRDLLVVALRLLIAANDNDPGDFQQLLDALDGDREAALAIYAGTDFETEVAGIEITAEGEGPAAPFDPFHLGGVPGPVWQAERLLVPGWAAWMPDAETEDAILMLSALCGFLPPGTPAEHEPGDEEYFPAGDDLAITSISIEAAALHAILACLGPAPVPEPIEA</sequence>
<dbReference type="RefSeq" id="WP_074966690.1">
    <property type="nucleotide sequence ID" value="NZ_CBCRYP010000041.1"/>
</dbReference>
<accession>A0A1I2Z821</accession>
<dbReference type="Proteomes" id="UP000183635">
    <property type="component" value="Unassembled WGS sequence"/>
</dbReference>
<keyword evidence="2" id="KW-1185">Reference proteome</keyword>
<evidence type="ECO:0000313" key="1">
    <source>
        <dbReference type="EMBL" id="SFH33860.1"/>
    </source>
</evidence>
<organism evidence="1 2">
    <name type="scientific">Paracoccus aminovorans</name>
    <dbReference type="NCBI Taxonomy" id="34004"/>
    <lineage>
        <taxon>Bacteria</taxon>
        <taxon>Pseudomonadati</taxon>
        <taxon>Pseudomonadota</taxon>
        <taxon>Alphaproteobacteria</taxon>
        <taxon>Rhodobacterales</taxon>
        <taxon>Paracoccaceae</taxon>
        <taxon>Paracoccus</taxon>
    </lineage>
</organism>
<gene>
    <name evidence="1" type="ORF">SAMN04488021_10793</name>
</gene>
<evidence type="ECO:0000313" key="2">
    <source>
        <dbReference type="Proteomes" id="UP000183635"/>
    </source>
</evidence>
<protein>
    <submittedName>
        <fullName evidence="1">Uncharacterized protein</fullName>
    </submittedName>
</protein>